<dbReference type="Gene3D" id="1.10.472.10">
    <property type="entry name" value="Cyclin-like"/>
    <property type="match status" value="1"/>
</dbReference>
<organism evidence="1 2">
    <name type="scientific">Orenia metallireducens</name>
    <dbReference type="NCBI Taxonomy" id="1413210"/>
    <lineage>
        <taxon>Bacteria</taxon>
        <taxon>Bacillati</taxon>
        <taxon>Bacillota</taxon>
        <taxon>Clostridia</taxon>
        <taxon>Halanaerobiales</taxon>
        <taxon>Halobacteroidaceae</taxon>
        <taxon>Orenia</taxon>
    </lineage>
</organism>
<dbReference type="SUPFAM" id="SSF47954">
    <property type="entry name" value="Cyclin-like"/>
    <property type="match status" value="1"/>
</dbReference>
<dbReference type="InterPro" id="IPR036915">
    <property type="entry name" value="Cyclin-like_sf"/>
</dbReference>
<comment type="caution">
    <text evidence="1">The sequence shown here is derived from an EMBL/GenBank/DDBJ whole genome shotgun (WGS) entry which is preliminary data.</text>
</comment>
<name>A0A1C0A522_9FIRM</name>
<accession>A0A1C0A522</accession>
<gene>
    <name evidence="1" type="ORF">U472_12820</name>
</gene>
<protein>
    <recommendedName>
        <fullName evidence="3">HTH psq-type domain-containing protein</fullName>
    </recommendedName>
</protein>
<evidence type="ECO:0000313" key="2">
    <source>
        <dbReference type="Proteomes" id="UP000093514"/>
    </source>
</evidence>
<dbReference type="EMBL" id="LWDV01000010">
    <property type="protein sequence ID" value="OCL25238.1"/>
    <property type="molecule type" value="Genomic_DNA"/>
</dbReference>
<keyword evidence="2" id="KW-1185">Reference proteome</keyword>
<sequence>MSDKTQGSYEYANMVLMDKLLDFFSLEGYAEELRPALNNFIQRLGYVFLEELSREEHDFFLTTALFDYPIRDNKTVIQLFKQEKKVDLPKEGEAILEELLDLSLSIYQIIDANDNNVYMLYDFYTQKRLLLSLDTLEKDYDDIIQVGNIIIARLAKIGHKYQPIGPFNILPGDARELILKEVNNRLSNYQESLDLDLNKEELLKRFFKSNSLEIFYLVNEIENSIEEDLLNFPEGEYYPSKLYEATYKVQSRNLVINRLSSHPSIEYDSSEGGLDFLVWISDEPIDSEGHDYRIYGRFIIEDNKMLFHSDILEKFEEGKEIIKKLLSFSVIYDKERILNINKDDAIPVEMLENILETLPIDFDDSLEGDNIFELLGSFKGRQQLNLFLDLLQMHVEGFGEESQELEAIVRLQNLIDLYKKEEGFKAQDGVEKLLVETMNDFYDINEINEALLLWRDYKKSVNVIRGREKSWAGAVEYIISDFRGYGLTQEEVAQKYNVTSVTISKKYREIADALRLFEL</sequence>
<dbReference type="AlphaFoldDB" id="A0A1C0A522"/>
<evidence type="ECO:0000313" key="1">
    <source>
        <dbReference type="EMBL" id="OCL25238.1"/>
    </source>
</evidence>
<reference evidence="2" key="1">
    <citation type="submission" date="2016-07" db="EMBL/GenBank/DDBJ databases">
        <authorList>
            <person name="Florea S."/>
            <person name="Webb J.S."/>
            <person name="Jaromczyk J."/>
            <person name="Schardl C.L."/>
        </authorList>
    </citation>
    <scope>NUCLEOTIDE SEQUENCE [LARGE SCALE GENOMIC DNA]</scope>
    <source>
        <strain evidence="2">Z6</strain>
    </source>
</reference>
<dbReference type="Proteomes" id="UP000093514">
    <property type="component" value="Unassembled WGS sequence"/>
</dbReference>
<evidence type="ECO:0008006" key="3">
    <source>
        <dbReference type="Google" id="ProtNLM"/>
    </source>
</evidence>
<reference evidence="1 2" key="2">
    <citation type="submission" date="2016-08" db="EMBL/GenBank/DDBJ databases">
        <title>Orenia metallireducens sp. nov. strain Z6, a Novel Metal-reducing Firmicute from the Deep Subsurface.</title>
        <authorList>
            <person name="Maxim B.I."/>
            <person name="Kenneth K."/>
            <person name="Flynn T.M."/>
            <person name="Oloughlin E.J."/>
            <person name="Locke R.A."/>
            <person name="Weber J.R."/>
            <person name="Egan S.M."/>
            <person name="Mackie R.I."/>
            <person name="Cann I.K."/>
        </authorList>
    </citation>
    <scope>NUCLEOTIDE SEQUENCE [LARGE SCALE GENOMIC DNA]</scope>
    <source>
        <strain evidence="1 2">Z6</strain>
    </source>
</reference>
<dbReference type="OrthoDB" id="6399948at2"/>
<proteinExistence type="predicted"/>
<dbReference type="RefSeq" id="WP_068719146.1">
    <property type="nucleotide sequence ID" value="NZ_LWDV01000010.1"/>
</dbReference>